<organism evidence="4 5">
    <name type="scientific">Komagataeibacter swingsii</name>
    <dbReference type="NCBI Taxonomy" id="215220"/>
    <lineage>
        <taxon>Bacteria</taxon>
        <taxon>Pseudomonadati</taxon>
        <taxon>Pseudomonadota</taxon>
        <taxon>Alphaproteobacteria</taxon>
        <taxon>Acetobacterales</taxon>
        <taxon>Acetobacteraceae</taxon>
        <taxon>Komagataeibacter</taxon>
    </lineage>
</organism>
<dbReference type="GO" id="GO:0006310">
    <property type="term" value="P:DNA recombination"/>
    <property type="evidence" value="ECO:0007669"/>
    <property type="project" value="UniProtKB-KW"/>
</dbReference>
<dbReference type="SUPFAM" id="SSF56349">
    <property type="entry name" value="DNA breaking-rejoining enzymes"/>
    <property type="match status" value="1"/>
</dbReference>
<dbReference type="Gene3D" id="1.10.443.10">
    <property type="entry name" value="Intergrase catalytic core"/>
    <property type="match status" value="1"/>
</dbReference>
<dbReference type="RefSeq" id="WP_110557426.1">
    <property type="nucleotide sequence ID" value="NZ_NKUB01000020.1"/>
</dbReference>
<accession>A0A2V4RMP9</accession>
<sequence length="180" mass="19348">MGCLSCARSPGLHRPSNHEVGAVAVNRFRPSSLGAWLNRSSCPYMGTVLPDDPGSVAFVFAGVLGGPSGPRTGRRKPIHKIRTAFSRRVAKAGLDDVTPHTLRHICATWMVMAGVPLQMVAKFFGKRCRDGRARPYGHHGPDWLAKATDALSVSSGPRGPDNTEMRNNKVQENHGAAGQD</sequence>
<dbReference type="Proteomes" id="UP000247371">
    <property type="component" value="Unassembled WGS sequence"/>
</dbReference>
<feature type="compositionally biased region" description="Basic and acidic residues" evidence="2">
    <location>
        <begin position="161"/>
        <end position="172"/>
    </location>
</feature>
<dbReference type="InterPro" id="IPR011010">
    <property type="entry name" value="DNA_brk_join_enz"/>
</dbReference>
<evidence type="ECO:0000256" key="1">
    <source>
        <dbReference type="ARBA" id="ARBA00023172"/>
    </source>
</evidence>
<evidence type="ECO:0000313" key="4">
    <source>
        <dbReference type="EMBL" id="PYD68832.1"/>
    </source>
</evidence>
<evidence type="ECO:0000313" key="5">
    <source>
        <dbReference type="Proteomes" id="UP000247371"/>
    </source>
</evidence>
<comment type="caution">
    <text evidence="4">The sequence shown here is derived from an EMBL/GenBank/DDBJ whole genome shotgun (WGS) entry which is preliminary data.</text>
</comment>
<feature type="domain" description="Tyr recombinase" evidence="3">
    <location>
        <begin position="59"/>
        <end position="125"/>
    </location>
</feature>
<evidence type="ECO:0000259" key="3">
    <source>
        <dbReference type="Pfam" id="PF00589"/>
    </source>
</evidence>
<keyword evidence="5" id="KW-1185">Reference proteome</keyword>
<reference evidence="4 5" key="1">
    <citation type="submission" date="2017-07" db="EMBL/GenBank/DDBJ databases">
        <title>A draft genome sequence of Komagataeibacter swingsii LMG 22125.</title>
        <authorList>
            <person name="Skraban J."/>
            <person name="Cleenwerck I."/>
            <person name="Vandamme P."/>
            <person name="Trcek J."/>
        </authorList>
    </citation>
    <scope>NUCLEOTIDE SEQUENCE [LARGE SCALE GENOMIC DNA]</scope>
    <source>
        <strain evidence="4 5">LMG 22125</strain>
    </source>
</reference>
<name>A0A2V4RMP9_9PROT</name>
<feature type="region of interest" description="Disordered" evidence="2">
    <location>
        <begin position="149"/>
        <end position="180"/>
    </location>
</feature>
<gene>
    <name evidence="4" type="ORF">CFR76_12975</name>
</gene>
<dbReference type="Pfam" id="PF00589">
    <property type="entry name" value="Phage_integrase"/>
    <property type="match status" value="1"/>
</dbReference>
<dbReference type="GO" id="GO:0015074">
    <property type="term" value="P:DNA integration"/>
    <property type="evidence" value="ECO:0007669"/>
    <property type="project" value="InterPro"/>
</dbReference>
<protein>
    <recommendedName>
        <fullName evidence="3">Tyr recombinase domain-containing protein</fullName>
    </recommendedName>
</protein>
<dbReference type="GO" id="GO:0003677">
    <property type="term" value="F:DNA binding"/>
    <property type="evidence" value="ECO:0007669"/>
    <property type="project" value="InterPro"/>
</dbReference>
<dbReference type="EMBL" id="NKUB01000020">
    <property type="protein sequence ID" value="PYD68832.1"/>
    <property type="molecule type" value="Genomic_DNA"/>
</dbReference>
<evidence type="ECO:0000256" key="2">
    <source>
        <dbReference type="SAM" id="MobiDB-lite"/>
    </source>
</evidence>
<proteinExistence type="predicted"/>
<keyword evidence="1" id="KW-0233">DNA recombination</keyword>
<dbReference type="InterPro" id="IPR002104">
    <property type="entry name" value="Integrase_catalytic"/>
</dbReference>
<dbReference type="InterPro" id="IPR013762">
    <property type="entry name" value="Integrase-like_cat_sf"/>
</dbReference>
<dbReference type="AlphaFoldDB" id="A0A2V4RMP9"/>